<accession>A0A9P4JAS3</accession>
<keyword evidence="2" id="KW-1185">Reference proteome</keyword>
<dbReference type="EMBL" id="ML996081">
    <property type="protein sequence ID" value="KAF2158046.1"/>
    <property type="molecule type" value="Genomic_DNA"/>
</dbReference>
<protein>
    <submittedName>
        <fullName evidence="1">Uncharacterized protein</fullName>
    </submittedName>
</protein>
<comment type="caution">
    <text evidence="1">The sequence shown here is derived from an EMBL/GenBank/DDBJ whole genome shotgun (WGS) entry which is preliminary data.</text>
</comment>
<dbReference type="AlphaFoldDB" id="A0A9P4JAS3"/>
<gene>
    <name evidence="1" type="ORF">K461DRAFT_28957</name>
</gene>
<dbReference type="Proteomes" id="UP000799439">
    <property type="component" value="Unassembled WGS sequence"/>
</dbReference>
<evidence type="ECO:0000313" key="1">
    <source>
        <dbReference type="EMBL" id="KAF2158046.1"/>
    </source>
</evidence>
<sequence>MFILLDGRKRSAYLLSSTVMVVRGHVITFCDSAVPISCKYTPFPFRNQCFHHPFGFWYQSDTSFVDYEPRVEFVRCKHRTRSSVVVALVCRAGWTRMTMMLEGCGGIQVRNVLAMCPPADSDFLKVFISELMFAMEGRQEY</sequence>
<organism evidence="1 2">
    <name type="scientific">Myriangium duriaei CBS 260.36</name>
    <dbReference type="NCBI Taxonomy" id="1168546"/>
    <lineage>
        <taxon>Eukaryota</taxon>
        <taxon>Fungi</taxon>
        <taxon>Dikarya</taxon>
        <taxon>Ascomycota</taxon>
        <taxon>Pezizomycotina</taxon>
        <taxon>Dothideomycetes</taxon>
        <taxon>Dothideomycetidae</taxon>
        <taxon>Myriangiales</taxon>
        <taxon>Myriangiaceae</taxon>
        <taxon>Myriangium</taxon>
    </lineage>
</organism>
<evidence type="ECO:0000313" key="2">
    <source>
        <dbReference type="Proteomes" id="UP000799439"/>
    </source>
</evidence>
<proteinExistence type="predicted"/>
<reference evidence="1" key="1">
    <citation type="journal article" date="2020" name="Stud. Mycol.">
        <title>101 Dothideomycetes genomes: a test case for predicting lifestyles and emergence of pathogens.</title>
        <authorList>
            <person name="Haridas S."/>
            <person name="Albert R."/>
            <person name="Binder M."/>
            <person name="Bloem J."/>
            <person name="Labutti K."/>
            <person name="Salamov A."/>
            <person name="Andreopoulos B."/>
            <person name="Baker S."/>
            <person name="Barry K."/>
            <person name="Bills G."/>
            <person name="Bluhm B."/>
            <person name="Cannon C."/>
            <person name="Castanera R."/>
            <person name="Culley D."/>
            <person name="Daum C."/>
            <person name="Ezra D."/>
            <person name="Gonzalez J."/>
            <person name="Henrissat B."/>
            <person name="Kuo A."/>
            <person name="Liang C."/>
            <person name="Lipzen A."/>
            <person name="Lutzoni F."/>
            <person name="Magnuson J."/>
            <person name="Mondo S."/>
            <person name="Nolan M."/>
            <person name="Ohm R."/>
            <person name="Pangilinan J."/>
            <person name="Park H.-J."/>
            <person name="Ramirez L."/>
            <person name="Alfaro M."/>
            <person name="Sun H."/>
            <person name="Tritt A."/>
            <person name="Yoshinaga Y."/>
            <person name="Zwiers L.-H."/>
            <person name="Turgeon B."/>
            <person name="Goodwin S."/>
            <person name="Spatafora J."/>
            <person name="Crous P."/>
            <person name="Grigoriev I."/>
        </authorList>
    </citation>
    <scope>NUCLEOTIDE SEQUENCE</scope>
    <source>
        <strain evidence="1">CBS 260.36</strain>
    </source>
</reference>
<name>A0A9P4JAS3_9PEZI</name>